<comment type="caution">
    <text evidence="3">The sequence shown here is derived from an EMBL/GenBank/DDBJ whole genome shotgun (WGS) entry which is preliminary data.</text>
</comment>
<keyword evidence="1" id="KW-0732">Signal</keyword>
<name>A0ABT0YU29_9BURK</name>
<gene>
    <name evidence="3" type="ORF">M8A51_22220</name>
</gene>
<dbReference type="Proteomes" id="UP001165541">
    <property type="component" value="Unassembled WGS sequence"/>
</dbReference>
<evidence type="ECO:0000313" key="3">
    <source>
        <dbReference type="EMBL" id="MCM5682254.1"/>
    </source>
</evidence>
<feature type="domain" description="Ice-binding protein C-terminal" evidence="2">
    <location>
        <begin position="208"/>
        <end position="232"/>
    </location>
</feature>
<proteinExistence type="predicted"/>
<evidence type="ECO:0000259" key="2">
    <source>
        <dbReference type="Pfam" id="PF07589"/>
    </source>
</evidence>
<dbReference type="NCBIfam" id="TIGR02595">
    <property type="entry name" value="PEP_CTERM"/>
    <property type="match status" value="1"/>
</dbReference>
<dbReference type="Pfam" id="PF07589">
    <property type="entry name" value="PEP-CTERM"/>
    <property type="match status" value="1"/>
</dbReference>
<dbReference type="RefSeq" id="WP_251780729.1">
    <property type="nucleotide sequence ID" value="NZ_JAMKFE010000017.1"/>
</dbReference>
<sequence>MTHLRRLSAAALAAASCASICAAPLSASSLSHFERVAGSQPSDRGQIIDQMAQTFSYQGSCCGAQVQWVAHATLEGAVVRTADGTLDFHWRYSAGSVVEPNPYGAGADTSFLVLWEFFDPQFTYEAKVFSAAPPPLDHEVWVDNIGAPVLGEYGRPRTHIYVSPMGDDWFFFDTDARHYDKNSQAASHTLSLNIGGSGFSPSFQPVAAIPEPATWASLGLGIALLAAVARRRATATTPA</sequence>
<feature type="signal peptide" evidence="1">
    <location>
        <begin position="1"/>
        <end position="22"/>
    </location>
</feature>
<keyword evidence="4" id="KW-1185">Reference proteome</keyword>
<protein>
    <submittedName>
        <fullName evidence="3">PEP-CTERM sorting domain-containing protein</fullName>
    </submittedName>
</protein>
<evidence type="ECO:0000313" key="4">
    <source>
        <dbReference type="Proteomes" id="UP001165541"/>
    </source>
</evidence>
<dbReference type="InterPro" id="IPR013424">
    <property type="entry name" value="Ice-binding_C"/>
</dbReference>
<accession>A0ABT0YU29</accession>
<feature type="chain" id="PRO_5046427989" evidence="1">
    <location>
        <begin position="23"/>
        <end position="239"/>
    </location>
</feature>
<organism evidence="3 4">
    <name type="scientific">Caldimonas mangrovi</name>
    <dbReference type="NCBI Taxonomy" id="2944811"/>
    <lineage>
        <taxon>Bacteria</taxon>
        <taxon>Pseudomonadati</taxon>
        <taxon>Pseudomonadota</taxon>
        <taxon>Betaproteobacteria</taxon>
        <taxon>Burkholderiales</taxon>
        <taxon>Sphaerotilaceae</taxon>
        <taxon>Caldimonas</taxon>
    </lineage>
</organism>
<dbReference type="EMBL" id="JAMKFE010000017">
    <property type="protein sequence ID" value="MCM5682254.1"/>
    <property type="molecule type" value="Genomic_DNA"/>
</dbReference>
<dbReference type="PROSITE" id="PS51257">
    <property type="entry name" value="PROKAR_LIPOPROTEIN"/>
    <property type="match status" value="1"/>
</dbReference>
<reference evidence="3" key="1">
    <citation type="submission" date="2022-05" db="EMBL/GenBank/DDBJ databases">
        <title>Schlegelella sp. nov., isolated from mangrove soil.</title>
        <authorList>
            <person name="Liu Y."/>
            <person name="Ge X."/>
            <person name="Liu W."/>
        </authorList>
    </citation>
    <scope>NUCLEOTIDE SEQUENCE</scope>
    <source>
        <strain evidence="3">S2-27</strain>
    </source>
</reference>
<evidence type="ECO:0000256" key="1">
    <source>
        <dbReference type="SAM" id="SignalP"/>
    </source>
</evidence>